<keyword evidence="8" id="KW-0648">Protein biosynthesis</keyword>
<evidence type="ECO:0000256" key="2">
    <source>
        <dbReference type="ARBA" id="ARBA00013168"/>
    </source>
</evidence>
<dbReference type="SUPFAM" id="SSF101353">
    <property type="entry name" value="Putative anticodon-binding domain of alanyl-tRNA synthetase (AlaRS)"/>
    <property type="match status" value="1"/>
</dbReference>
<dbReference type="GO" id="GO:0005739">
    <property type="term" value="C:mitochondrion"/>
    <property type="evidence" value="ECO:0007669"/>
    <property type="project" value="TreeGrafter"/>
</dbReference>
<keyword evidence="7" id="KW-0694">RNA-binding</keyword>
<reference evidence="12" key="1">
    <citation type="submission" date="2021-01" db="EMBL/GenBank/DDBJ databases">
        <title>Caligus Genome Assembly.</title>
        <authorList>
            <person name="Gallardo-Escarate C."/>
        </authorList>
    </citation>
    <scope>NUCLEOTIDE SEQUENCE [LARGE SCALE GENOMIC DNA]</scope>
</reference>
<comment type="similarity">
    <text evidence="1">Belongs to the class-II aminoacyl-tRNA synthetase family.</text>
</comment>
<dbReference type="GO" id="GO:0005524">
    <property type="term" value="F:ATP binding"/>
    <property type="evidence" value="ECO:0007669"/>
    <property type="project" value="UniProtKB-KW"/>
</dbReference>
<dbReference type="GO" id="GO:0004813">
    <property type="term" value="F:alanine-tRNA ligase activity"/>
    <property type="evidence" value="ECO:0007669"/>
    <property type="project" value="UniProtKB-EC"/>
</dbReference>
<dbReference type="GO" id="GO:0006419">
    <property type="term" value="P:alanyl-tRNA aminoacylation"/>
    <property type="evidence" value="ECO:0007669"/>
    <property type="project" value="InterPro"/>
</dbReference>
<keyword evidence="9 11" id="KW-0030">Aminoacyl-tRNA synthetase</keyword>
<dbReference type="SUPFAM" id="SSF50447">
    <property type="entry name" value="Translation proteins"/>
    <property type="match status" value="1"/>
</dbReference>
<feature type="non-terminal residue" evidence="11">
    <location>
        <position position="1"/>
    </location>
</feature>
<dbReference type="Pfam" id="PF01411">
    <property type="entry name" value="tRNA-synt_2c"/>
    <property type="match status" value="1"/>
</dbReference>
<evidence type="ECO:0000313" key="11">
    <source>
        <dbReference type="EMBL" id="QQP50821.1"/>
    </source>
</evidence>
<name>A0A7T8HJB2_CALRO</name>
<dbReference type="PRINTS" id="PR00980">
    <property type="entry name" value="TRNASYNTHALA"/>
</dbReference>
<keyword evidence="6" id="KW-0067">ATP-binding</keyword>
<dbReference type="GO" id="GO:0002161">
    <property type="term" value="F:aminoacyl-tRNA deacylase activity"/>
    <property type="evidence" value="ECO:0007669"/>
    <property type="project" value="TreeGrafter"/>
</dbReference>
<evidence type="ECO:0000313" key="12">
    <source>
        <dbReference type="Proteomes" id="UP000595437"/>
    </source>
</evidence>
<evidence type="ECO:0000256" key="6">
    <source>
        <dbReference type="ARBA" id="ARBA00022840"/>
    </source>
</evidence>
<dbReference type="EMBL" id="CP045896">
    <property type="protein sequence ID" value="QQP50821.1"/>
    <property type="molecule type" value="Genomic_DNA"/>
</dbReference>
<protein>
    <recommendedName>
        <fullName evidence="2">alanine--tRNA ligase</fullName>
        <ecNumber evidence="2">6.1.1.7</ecNumber>
    </recommendedName>
</protein>
<dbReference type="InterPro" id="IPR009000">
    <property type="entry name" value="Transl_B-barrel_sf"/>
</dbReference>
<evidence type="ECO:0000256" key="7">
    <source>
        <dbReference type="ARBA" id="ARBA00022884"/>
    </source>
</evidence>
<dbReference type="InterPro" id="IPR018164">
    <property type="entry name" value="Ala-tRNA-synth_IIc_N"/>
</dbReference>
<feature type="non-terminal residue" evidence="11">
    <location>
        <position position="375"/>
    </location>
</feature>
<dbReference type="InterPro" id="IPR002318">
    <property type="entry name" value="Ala-tRNA-lgiase_IIc"/>
</dbReference>
<evidence type="ECO:0000256" key="3">
    <source>
        <dbReference type="ARBA" id="ARBA00022555"/>
    </source>
</evidence>
<dbReference type="InterPro" id="IPR050058">
    <property type="entry name" value="Ala-tRNA_ligase"/>
</dbReference>
<proteinExistence type="inferred from homology"/>
<dbReference type="GO" id="GO:0000049">
    <property type="term" value="F:tRNA binding"/>
    <property type="evidence" value="ECO:0007669"/>
    <property type="project" value="UniProtKB-KW"/>
</dbReference>
<keyword evidence="5" id="KW-0547">Nucleotide-binding</keyword>
<dbReference type="Gene3D" id="3.30.930.10">
    <property type="entry name" value="Bira Bifunctional Protein, Domain 2"/>
    <property type="match status" value="1"/>
</dbReference>
<dbReference type="InterPro" id="IPR018165">
    <property type="entry name" value="Ala-tRNA-synth_IIc_core"/>
</dbReference>
<dbReference type="AlphaFoldDB" id="A0A7T8HJB2"/>
<evidence type="ECO:0000256" key="8">
    <source>
        <dbReference type="ARBA" id="ARBA00022917"/>
    </source>
</evidence>
<accession>A0A7T8HJB2</accession>
<evidence type="ECO:0000256" key="4">
    <source>
        <dbReference type="ARBA" id="ARBA00022598"/>
    </source>
</evidence>
<dbReference type="Gene3D" id="2.40.30.130">
    <property type="match status" value="1"/>
</dbReference>
<dbReference type="SUPFAM" id="SSF55681">
    <property type="entry name" value="Class II aaRS and biotin synthetases"/>
    <property type="match status" value="1"/>
</dbReference>
<dbReference type="InterPro" id="IPR045864">
    <property type="entry name" value="aa-tRNA-synth_II/BPL/LPL"/>
</dbReference>
<dbReference type="PROSITE" id="PS50860">
    <property type="entry name" value="AA_TRNA_LIGASE_II_ALA"/>
    <property type="match status" value="1"/>
</dbReference>
<dbReference type="InterPro" id="IPR018162">
    <property type="entry name" value="Ala-tRNA-ligase_IIc_anticod-bd"/>
</dbReference>
<dbReference type="EC" id="6.1.1.7" evidence="2"/>
<evidence type="ECO:0000259" key="10">
    <source>
        <dbReference type="PROSITE" id="PS50860"/>
    </source>
</evidence>
<keyword evidence="3" id="KW-0820">tRNA-binding</keyword>
<evidence type="ECO:0000256" key="1">
    <source>
        <dbReference type="ARBA" id="ARBA00008226"/>
    </source>
</evidence>
<sequence length="375" mass="42160">DMVNQDDPMVLEIWNLVFIQFNREADKSLKPLPKKHIDCGLGLERLVSAIQNKPSNYDTDLFSPLFEAIQERSGANTPYGGKFGDEDPEQIDMAYRVVADHIRTLTIVIADGGRPDNVGRGYVLRRILRRGIRFATEKLNASPGFFGSLVDVVVSLLGQTFPELTKDPQTIKDVINEEEVQFLKTLNRGRKLLDRTIGKMESKVLSGDVAWRLYDTYGFPIDLTQLMVEERGMSVDTVGYEEAKAKAVLMSQGKGGAAEDRLALDVHSIQELQDKSMKTTNDYFKYNYKEKSPEPDSDYEFNGIEATILALRFDKKFVDSISCGTECGIILDQTSFYSEQGGQIYDEGFIVKADDDSVEFKVTNVQVRAGYVLHV</sequence>
<evidence type="ECO:0000256" key="9">
    <source>
        <dbReference type="ARBA" id="ARBA00023146"/>
    </source>
</evidence>
<feature type="domain" description="Alanyl-transfer RNA synthetases family profile" evidence="10">
    <location>
        <begin position="1"/>
        <end position="375"/>
    </location>
</feature>
<gene>
    <name evidence="11" type="ORF">FKW44_011957</name>
</gene>
<keyword evidence="12" id="KW-1185">Reference proteome</keyword>
<dbReference type="PANTHER" id="PTHR11777:SF9">
    <property type="entry name" value="ALANINE--TRNA LIGASE, CYTOPLASMIC"/>
    <property type="match status" value="1"/>
</dbReference>
<dbReference type="Proteomes" id="UP000595437">
    <property type="component" value="Chromosome 7"/>
</dbReference>
<evidence type="ECO:0000256" key="5">
    <source>
        <dbReference type="ARBA" id="ARBA00022741"/>
    </source>
</evidence>
<organism evidence="11 12">
    <name type="scientific">Caligus rogercresseyi</name>
    <name type="common">Sea louse</name>
    <dbReference type="NCBI Taxonomy" id="217165"/>
    <lineage>
        <taxon>Eukaryota</taxon>
        <taxon>Metazoa</taxon>
        <taxon>Ecdysozoa</taxon>
        <taxon>Arthropoda</taxon>
        <taxon>Crustacea</taxon>
        <taxon>Multicrustacea</taxon>
        <taxon>Hexanauplia</taxon>
        <taxon>Copepoda</taxon>
        <taxon>Siphonostomatoida</taxon>
        <taxon>Caligidae</taxon>
        <taxon>Caligus</taxon>
    </lineage>
</organism>
<keyword evidence="4" id="KW-0436">Ligase</keyword>
<dbReference type="PANTHER" id="PTHR11777">
    <property type="entry name" value="ALANYL-TRNA SYNTHETASE"/>
    <property type="match status" value="1"/>
</dbReference>
<dbReference type="OrthoDB" id="2423964at2759"/>